<dbReference type="EMBL" id="JAWRVE010000117">
    <property type="protein sequence ID" value="KAL1856952.1"/>
    <property type="molecule type" value="Genomic_DNA"/>
</dbReference>
<evidence type="ECO:0008006" key="4">
    <source>
        <dbReference type="Google" id="ProtNLM"/>
    </source>
</evidence>
<feature type="compositionally biased region" description="Polar residues" evidence="1">
    <location>
        <begin position="325"/>
        <end position="336"/>
    </location>
</feature>
<dbReference type="Proteomes" id="UP001583177">
    <property type="component" value="Unassembled WGS sequence"/>
</dbReference>
<reference evidence="2 3" key="1">
    <citation type="journal article" date="2024" name="IMA Fungus">
        <title>IMA Genome - F19 : A genome assembly and annotation guide to empower mycologists, including annotated draft genome sequences of Ceratocystis pirilliformis, Diaporthe australafricana, Fusarium ophioides, Paecilomyces lecythidis, and Sporothrix stenoceras.</title>
        <authorList>
            <person name="Aylward J."/>
            <person name="Wilson A.M."/>
            <person name="Visagie C.M."/>
            <person name="Spraker J."/>
            <person name="Barnes I."/>
            <person name="Buitendag C."/>
            <person name="Ceriani C."/>
            <person name="Del Mar Angel L."/>
            <person name="du Plessis D."/>
            <person name="Fuchs T."/>
            <person name="Gasser K."/>
            <person name="Kramer D."/>
            <person name="Li W."/>
            <person name="Munsamy K."/>
            <person name="Piso A."/>
            <person name="Price J.L."/>
            <person name="Sonnekus B."/>
            <person name="Thomas C."/>
            <person name="van der Nest A."/>
            <person name="van Dijk A."/>
            <person name="van Heerden A."/>
            <person name="van Vuuren N."/>
            <person name="Yilmaz N."/>
            <person name="Duong T.A."/>
            <person name="van der Merwe N.A."/>
            <person name="Wingfield M.J."/>
            <person name="Wingfield B.D."/>
        </authorList>
    </citation>
    <scope>NUCLEOTIDE SEQUENCE [LARGE SCALE GENOMIC DNA]</scope>
    <source>
        <strain evidence="2 3">CMW 18300</strain>
    </source>
</reference>
<protein>
    <recommendedName>
        <fullName evidence="4">BTB domain-containing protein</fullName>
    </recommendedName>
</protein>
<feature type="region of interest" description="Disordered" evidence="1">
    <location>
        <begin position="314"/>
        <end position="340"/>
    </location>
</feature>
<evidence type="ECO:0000313" key="2">
    <source>
        <dbReference type="EMBL" id="KAL1856952.1"/>
    </source>
</evidence>
<gene>
    <name evidence="2" type="ORF">Daus18300_010511</name>
</gene>
<proteinExistence type="predicted"/>
<accession>A0ABR3WA23</accession>
<sequence length="380" mass="41527">MFRLYEVDPDADTLVIIPTPSGPFAPWDGDTPAASSPSDASSVYAGILRGTSRPPNTYASIASAPEVRIKVSSRHLALASRHFRNRFRWDNPAEPDGRVHVTLGGGYDPKAVIIVMDAVHGRARKVPRSVDLELLAKIAVFVDAFKFHEAVEVYAERWFEGLGDDALPARYGRDLVLWIYVSYVFRQHELFRRASNVAILQSGGPIRGLGLQLRDGLIREIDSQRQQLVRQALDVVHGTIDALQGDEAPCSRGCDTFLLGALVKSLRRHDLIWPRPSKPFIGVSFVGISQSVGEAGNQLAQLVPGLSLNGSANVKEVSRKRKTPNSEPKQTLTPDSSPELRATFDAHNCAVSGGLAEKLDELEAGVSGLELESKLGYLLY</sequence>
<organism evidence="2 3">
    <name type="scientific">Diaporthe australafricana</name>
    <dbReference type="NCBI Taxonomy" id="127596"/>
    <lineage>
        <taxon>Eukaryota</taxon>
        <taxon>Fungi</taxon>
        <taxon>Dikarya</taxon>
        <taxon>Ascomycota</taxon>
        <taxon>Pezizomycotina</taxon>
        <taxon>Sordariomycetes</taxon>
        <taxon>Sordariomycetidae</taxon>
        <taxon>Diaporthales</taxon>
        <taxon>Diaporthaceae</taxon>
        <taxon>Diaporthe</taxon>
    </lineage>
</organism>
<name>A0ABR3WA23_9PEZI</name>
<evidence type="ECO:0000313" key="3">
    <source>
        <dbReference type="Proteomes" id="UP001583177"/>
    </source>
</evidence>
<keyword evidence="3" id="KW-1185">Reference proteome</keyword>
<evidence type="ECO:0000256" key="1">
    <source>
        <dbReference type="SAM" id="MobiDB-lite"/>
    </source>
</evidence>
<comment type="caution">
    <text evidence="2">The sequence shown here is derived from an EMBL/GenBank/DDBJ whole genome shotgun (WGS) entry which is preliminary data.</text>
</comment>